<name>A0ABV6L365_9SPHI</name>
<comment type="caution">
    <text evidence="5">The sequence shown here is derived from an EMBL/GenBank/DDBJ whole genome shotgun (WGS) entry which is preliminary data.</text>
</comment>
<dbReference type="InterPro" id="IPR020449">
    <property type="entry name" value="Tscrpt_reg_AraC-type_HTH"/>
</dbReference>
<dbReference type="PANTHER" id="PTHR43280:SF30">
    <property type="entry name" value="MMSAB OPERON REGULATORY PROTEIN"/>
    <property type="match status" value="1"/>
</dbReference>
<dbReference type="SUPFAM" id="SSF51215">
    <property type="entry name" value="Regulatory protein AraC"/>
    <property type="match status" value="1"/>
</dbReference>
<evidence type="ECO:0000259" key="4">
    <source>
        <dbReference type="PROSITE" id="PS01124"/>
    </source>
</evidence>
<evidence type="ECO:0000313" key="5">
    <source>
        <dbReference type="EMBL" id="MFC0513020.1"/>
    </source>
</evidence>
<keyword evidence="6" id="KW-1185">Reference proteome</keyword>
<evidence type="ECO:0000256" key="3">
    <source>
        <dbReference type="ARBA" id="ARBA00023163"/>
    </source>
</evidence>
<dbReference type="InterPro" id="IPR014710">
    <property type="entry name" value="RmlC-like_jellyroll"/>
</dbReference>
<sequence>MKKKTMYDNTYAENKVLTIDLTKDRSANFLSDYHHLFQLIINQIGFVANGIGHSQNAEDDSKDHVLVYCLEGKGNCTFDNKTYKVKANQYFILPAMTVNRRYWADPVQPWTIYWINFQGHKIDQFNELLQLDIYSGPVSIPFNEKGIEIWHSIYDILKQGTNLGNLCNSNFRLYNFLATFLFPEDKKIKSEANDRNLANHTIKQMLNSLSKKIFVGDMAKQQNLSVSRFSKLFKQATGMAPNEYFIYLRMQKACELLDDEETRIKEVAINLGYNDPLYFSKLFKRHIGLSPENYRLAAKLGSIADDSLKSTG</sequence>
<proteinExistence type="predicted"/>
<dbReference type="EMBL" id="JBHLTS010000004">
    <property type="protein sequence ID" value="MFC0513020.1"/>
    <property type="molecule type" value="Genomic_DNA"/>
</dbReference>
<evidence type="ECO:0000256" key="1">
    <source>
        <dbReference type="ARBA" id="ARBA00023015"/>
    </source>
</evidence>
<dbReference type="PROSITE" id="PS01124">
    <property type="entry name" value="HTH_ARAC_FAMILY_2"/>
    <property type="match status" value="1"/>
</dbReference>
<dbReference type="SMART" id="SM00342">
    <property type="entry name" value="HTH_ARAC"/>
    <property type="match status" value="1"/>
</dbReference>
<dbReference type="Pfam" id="PF02311">
    <property type="entry name" value="AraC_binding"/>
    <property type="match status" value="1"/>
</dbReference>
<dbReference type="Gene3D" id="2.60.120.10">
    <property type="entry name" value="Jelly Rolls"/>
    <property type="match status" value="1"/>
</dbReference>
<dbReference type="CDD" id="cd06986">
    <property type="entry name" value="cupin_MmsR-like_N"/>
    <property type="match status" value="1"/>
</dbReference>
<dbReference type="InterPro" id="IPR003313">
    <property type="entry name" value="AraC-bd"/>
</dbReference>
<dbReference type="SUPFAM" id="SSF46689">
    <property type="entry name" value="Homeodomain-like"/>
    <property type="match status" value="2"/>
</dbReference>
<dbReference type="InterPro" id="IPR009057">
    <property type="entry name" value="Homeodomain-like_sf"/>
</dbReference>
<keyword evidence="2" id="KW-0238">DNA-binding</keyword>
<dbReference type="PANTHER" id="PTHR43280">
    <property type="entry name" value="ARAC-FAMILY TRANSCRIPTIONAL REGULATOR"/>
    <property type="match status" value="1"/>
</dbReference>
<evidence type="ECO:0000256" key="2">
    <source>
        <dbReference type="ARBA" id="ARBA00023125"/>
    </source>
</evidence>
<reference evidence="5 6" key="1">
    <citation type="submission" date="2024-09" db="EMBL/GenBank/DDBJ databases">
        <authorList>
            <person name="Sun Q."/>
            <person name="Mori K."/>
        </authorList>
    </citation>
    <scope>NUCLEOTIDE SEQUENCE [LARGE SCALE GENOMIC DNA]</scope>
    <source>
        <strain evidence="5 6">NCAIM B.02415</strain>
    </source>
</reference>
<dbReference type="Proteomes" id="UP001589828">
    <property type="component" value="Unassembled WGS sequence"/>
</dbReference>
<accession>A0ABV6L365</accession>
<dbReference type="InterPro" id="IPR037923">
    <property type="entry name" value="HTH-like"/>
</dbReference>
<dbReference type="InterPro" id="IPR018062">
    <property type="entry name" value="HTH_AraC-typ_CS"/>
</dbReference>
<dbReference type="Pfam" id="PF12833">
    <property type="entry name" value="HTH_18"/>
    <property type="match status" value="1"/>
</dbReference>
<dbReference type="RefSeq" id="WP_377020893.1">
    <property type="nucleotide sequence ID" value="NZ_JBHLTS010000004.1"/>
</dbReference>
<gene>
    <name evidence="5" type="ORF">ACFFGT_02375</name>
</gene>
<feature type="domain" description="HTH araC/xylS-type" evidence="4">
    <location>
        <begin position="199"/>
        <end position="297"/>
    </location>
</feature>
<protein>
    <submittedName>
        <fullName evidence="5">AraC family transcriptional regulator</fullName>
    </submittedName>
</protein>
<dbReference type="PROSITE" id="PS00041">
    <property type="entry name" value="HTH_ARAC_FAMILY_1"/>
    <property type="match status" value="1"/>
</dbReference>
<evidence type="ECO:0000313" key="6">
    <source>
        <dbReference type="Proteomes" id="UP001589828"/>
    </source>
</evidence>
<dbReference type="InterPro" id="IPR018060">
    <property type="entry name" value="HTH_AraC"/>
</dbReference>
<keyword evidence="1" id="KW-0805">Transcription regulation</keyword>
<keyword evidence="3" id="KW-0804">Transcription</keyword>
<dbReference type="Gene3D" id="1.10.10.60">
    <property type="entry name" value="Homeodomain-like"/>
    <property type="match status" value="2"/>
</dbReference>
<dbReference type="PRINTS" id="PR00032">
    <property type="entry name" value="HTHARAC"/>
</dbReference>
<organism evidence="5 6">
    <name type="scientific">Mucilaginibacter angelicae</name>
    <dbReference type="NCBI Taxonomy" id="869718"/>
    <lineage>
        <taxon>Bacteria</taxon>
        <taxon>Pseudomonadati</taxon>
        <taxon>Bacteroidota</taxon>
        <taxon>Sphingobacteriia</taxon>
        <taxon>Sphingobacteriales</taxon>
        <taxon>Sphingobacteriaceae</taxon>
        <taxon>Mucilaginibacter</taxon>
    </lineage>
</organism>